<accession>A0A9N7UDE9</accession>
<proteinExistence type="predicted"/>
<evidence type="ECO:0000313" key="1">
    <source>
        <dbReference type="EMBL" id="CAB1428023.1"/>
    </source>
</evidence>
<dbReference type="EMBL" id="CADEAL010001013">
    <property type="protein sequence ID" value="CAB1428023.1"/>
    <property type="molecule type" value="Genomic_DNA"/>
</dbReference>
<dbReference type="AlphaFoldDB" id="A0A9N7UDE9"/>
<keyword evidence="2" id="KW-1185">Reference proteome</keyword>
<evidence type="ECO:0000313" key="2">
    <source>
        <dbReference type="Proteomes" id="UP001153269"/>
    </source>
</evidence>
<dbReference type="Proteomes" id="UP001153269">
    <property type="component" value="Unassembled WGS sequence"/>
</dbReference>
<protein>
    <submittedName>
        <fullName evidence="1">Uncharacterized protein</fullName>
    </submittedName>
</protein>
<sequence>MKWLASVRAVFAGGSRSAPLTPAASPVIPSKADLHFKQLDSILLYWCVSTVVPFERLRRLLLFTRRCRLAERSLVVTPSCARLLFPCAD</sequence>
<gene>
    <name evidence="1" type="ORF">PLEPLA_LOCUS15977</name>
</gene>
<name>A0A9N7UDE9_PLEPL</name>
<comment type="caution">
    <text evidence="1">The sequence shown here is derived from an EMBL/GenBank/DDBJ whole genome shotgun (WGS) entry which is preliminary data.</text>
</comment>
<reference evidence="1" key="1">
    <citation type="submission" date="2020-03" db="EMBL/GenBank/DDBJ databases">
        <authorList>
            <person name="Weist P."/>
        </authorList>
    </citation>
    <scope>NUCLEOTIDE SEQUENCE</scope>
</reference>
<organism evidence="1 2">
    <name type="scientific">Pleuronectes platessa</name>
    <name type="common">European plaice</name>
    <dbReference type="NCBI Taxonomy" id="8262"/>
    <lineage>
        <taxon>Eukaryota</taxon>
        <taxon>Metazoa</taxon>
        <taxon>Chordata</taxon>
        <taxon>Craniata</taxon>
        <taxon>Vertebrata</taxon>
        <taxon>Euteleostomi</taxon>
        <taxon>Actinopterygii</taxon>
        <taxon>Neopterygii</taxon>
        <taxon>Teleostei</taxon>
        <taxon>Neoteleostei</taxon>
        <taxon>Acanthomorphata</taxon>
        <taxon>Carangaria</taxon>
        <taxon>Pleuronectiformes</taxon>
        <taxon>Pleuronectoidei</taxon>
        <taxon>Pleuronectidae</taxon>
        <taxon>Pleuronectes</taxon>
    </lineage>
</organism>